<name>A0A1E5LHS7_9BACI</name>
<dbReference type="InterPro" id="IPR019635">
    <property type="entry name" value="DUF2500"/>
</dbReference>
<dbReference type="RefSeq" id="WP_069716509.1">
    <property type="nucleotide sequence ID" value="NZ_MJEH01000011.1"/>
</dbReference>
<keyword evidence="1" id="KW-0472">Membrane</keyword>
<accession>A0A1E5LHS7</accession>
<gene>
    <name evidence="2" type="ORF">BFG57_01065</name>
</gene>
<dbReference type="Pfam" id="PF10694">
    <property type="entry name" value="DUF2500"/>
    <property type="match status" value="1"/>
</dbReference>
<dbReference type="AlphaFoldDB" id="A0A1E5LHS7"/>
<keyword evidence="3" id="KW-1185">Reference proteome</keyword>
<evidence type="ECO:0000313" key="2">
    <source>
        <dbReference type="EMBL" id="OEH93606.1"/>
    </source>
</evidence>
<keyword evidence="1" id="KW-1133">Transmembrane helix</keyword>
<feature type="transmembrane region" description="Helical" evidence="1">
    <location>
        <begin position="12"/>
        <end position="35"/>
    </location>
</feature>
<reference evidence="2 3" key="1">
    <citation type="submission" date="2016-08" db="EMBL/GenBank/DDBJ databases">
        <title>Genome of Bacillus solimangrovi GH2-4.</title>
        <authorList>
            <person name="Lim S."/>
            <person name="Kim B.-C."/>
        </authorList>
    </citation>
    <scope>NUCLEOTIDE SEQUENCE [LARGE SCALE GENOMIC DNA]</scope>
    <source>
        <strain evidence="2 3">GH2-4</strain>
    </source>
</reference>
<evidence type="ECO:0000313" key="3">
    <source>
        <dbReference type="Proteomes" id="UP000095209"/>
    </source>
</evidence>
<dbReference type="STRING" id="1305675.BFG57_01065"/>
<comment type="caution">
    <text evidence="2">The sequence shown here is derived from an EMBL/GenBank/DDBJ whole genome shotgun (WGS) entry which is preliminary data.</text>
</comment>
<proteinExistence type="predicted"/>
<dbReference type="OrthoDB" id="282886at2"/>
<dbReference type="EMBL" id="MJEH01000011">
    <property type="protein sequence ID" value="OEH93606.1"/>
    <property type="molecule type" value="Genomic_DNA"/>
</dbReference>
<dbReference type="Gene3D" id="2.40.50.660">
    <property type="match status" value="1"/>
</dbReference>
<keyword evidence="1" id="KW-0812">Transmembrane</keyword>
<protein>
    <recommendedName>
        <fullName evidence="4">DUF2500 domain-containing protein</fullName>
    </recommendedName>
</protein>
<organism evidence="2 3">
    <name type="scientific">Bacillus solimangrovi</name>
    <dbReference type="NCBI Taxonomy" id="1305675"/>
    <lineage>
        <taxon>Bacteria</taxon>
        <taxon>Bacillati</taxon>
        <taxon>Bacillota</taxon>
        <taxon>Bacilli</taxon>
        <taxon>Bacillales</taxon>
        <taxon>Bacillaceae</taxon>
        <taxon>Bacillus</taxon>
    </lineage>
</organism>
<sequence>MGFNSGFGFDVFSIISAIFPIFFLIVFGLILFTVIKSIKEWNNNNQQPVLHVLAKVVTKRNQIRRNDNHSNTTYFVTFEVESGDRMELMVKGNDFGQLVEGDFGTLKFQGTRYLSFERQQQQQEQ</sequence>
<evidence type="ECO:0008006" key="4">
    <source>
        <dbReference type="Google" id="ProtNLM"/>
    </source>
</evidence>
<dbReference type="Proteomes" id="UP000095209">
    <property type="component" value="Unassembled WGS sequence"/>
</dbReference>
<evidence type="ECO:0000256" key="1">
    <source>
        <dbReference type="SAM" id="Phobius"/>
    </source>
</evidence>